<dbReference type="AlphaFoldDB" id="A0A5J5AK81"/>
<reference evidence="2 3" key="1">
    <citation type="submission" date="2019-09" db="EMBL/GenBank/DDBJ databases">
        <title>A chromosome-level genome assembly of the Chinese tupelo Nyssa sinensis.</title>
        <authorList>
            <person name="Yang X."/>
            <person name="Kang M."/>
            <person name="Yang Y."/>
            <person name="Xiong H."/>
            <person name="Wang M."/>
            <person name="Zhang Z."/>
            <person name="Wang Z."/>
            <person name="Wu H."/>
            <person name="Ma T."/>
            <person name="Liu J."/>
            <person name="Xi Z."/>
        </authorList>
    </citation>
    <scope>NUCLEOTIDE SEQUENCE [LARGE SCALE GENOMIC DNA]</scope>
    <source>
        <strain evidence="2">J267</strain>
        <tissue evidence="2">Leaf</tissue>
    </source>
</reference>
<organism evidence="2 3">
    <name type="scientific">Nyssa sinensis</name>
    <dbReference type="NCBI Taxonomy" id="561372"/>
    <lineage>
        <taxon>Eukaryota</taxon>
        <taxon>Viridiplantae</taxon>
        <taxon>Streptophyta</taxon>
        <taxon>Embryophyta</taxon>
        <taxon>Tracheophyta</taxon>
        <taxon>Spermatophyta</taxon>
        <taxon>Magnoliopsida</taxon>
        <taxon>eudicotyledons</taxon>
        <taxon>Gunneridae</taxon>
        <taxon>Pentapetalae</taxon>
        <taxon>asterids</taxon>
        <taxon>Cornales</taxon>
        <taxon>Nyssaceae</taxon>
        <taxon>Nyssa</taxon>
    </lineage>
</organism>
<dbReference type="OrthoDB" id="1911590at2759"/>
<keyword evidence="3" id="KW-1185">Reference proteome</keyword>
<evidence type="ECO:0000313" key="2">
    <source>
        <dbReference type="EMBL" id="KAA8530056.1"/>
    </source>
</evidence>
<gene>
    <name evidence="2" type="ORF">F0562_004765</name>
</gene>
<feature type="domain" description="DUF3444" evidence="1">
    <location>
        <begin position="112"/>
        <end position="168"/>
    </location>
</feature>
<name>A0A5J5AK81_9ASTE</name>
<dbReference type="PANTHER" id="PTHR47374:SF2">
    <property type="entry name" value="OS01G0927400 PROTEIN"/>
    <property type="match status" value="1"/>
</dbReference>
<proteinExistence type="predicted"/>
<protein>
    <recommendedName>
        <fullName evidence="1">DUF3444 domain-containing protein</fullName>
    </recommendedName>
</protein>
<evidence type="ECO:0000259" key="1">
    <source>
        <dbReference type="Pfam" id="PF11926"/>
    </source>
</evidence>
<dbReference type="InterPro" id="IPR024593">
    <property type="entry name" value="DUF3444"/>
</dbReference>
<feature type="domain" description="DUF3444" evidence="1">
    <location>
        <begin position="225"/>
        <end position="298"/>
    </location>
</feature>
<dbReference type="Pfam" id="PF11926">
    <property type="entry name" value="DUF3444"/>
    <property type="match status" value="2"/>
</dbReference>
<sequence length="300" mass="34235">MCCISKKRLNTSTESLNVQESCDVLGHNCCIIQTLVQREDTLPSSASCERAVCETSDVADAQMRDTCSKERNFISDQMNMDIDIGKERPVNDVASPVGSDCSSEKLVASKSCDQEFYYFDNIRKGEVFAVSQVWAAYDEENMPRKYAQICNIDELPFRFIQISWWRNGYNLVTQCLSWTRLAVPNILDYDMVKSSEEGSSSEYYSFTHCQPVPQDIESIKLRWPAEDFASEQIWAVYNGPDSMPRQYVIVNIVVSENEVCVTLQDDEIYWVEENLPFVCGSFRAVRTILNLGISRFSHLG</sequence>
<dbReference type="PANTHER" id="PTHR47374">
    <property type="entry name" value="ENDOSOME ANTIGEN-LIKE PROTEIN, PUTATIVE (DUF3444)-RELATED"/>
    <property type="match status" value="1"/>
</dbReference>
<evidence type="ECO:0000313" key="3">
    <source>
        <dbReference type="Proteomes" id="UP000325577"/>
    </source>
</evidence>
<accession>A0A5J5AK81</accession>
<dbReference type="Proteomes" id="UP000325577">
    <property type="component" value="Linkage Group LG2"/>
</dbReference>
<dbReference type="EMBL" id="CM018043">
    <property type="protein sequence ID" value="KAA8530056.1"/>
    <property type="molecule type" value="Genomic_DNA"/>
</dbReference>